<proteinExistence type="predicted"/>
<dbReference type="InterPro" id="IPR002885">
    <property type="entry name" value="PPR_rpt"/>
</dbReference>
<dbReference type="Pfam" id="PF01535">
    <property type="entry name" value="PPR"/>
    <property type="match status" value="1"/>
</dbReference>
<dbReference type="Gene3D" id="1.25.40.10">
    <property type="entry name" value="Tetratricopeptide repeat domain"/>
    <property type="match status" value="3"/>
</dbReference>
<dbReference type="AlphaFoldDB" id="A0AA88UGI0"/>
<dbReference type="PANTHER" id="PTHR47926:SF438">
    <property type="entry name" value="PENTATRICOPEPTIDE REPEAT-CONTAINING PROTEIN"/>
    <property type="match status" value="1"/>
</dbReference>
<evidence type="ECO:0000313" key="4">
    <source>
        <dbReference type="Proteomes" id="UP001187471"/>
    </source>
</evidence>
<accession>A0AA88UGI0</accession>
<evidence type="ECO:0000256" key="1">
    <source>
        <dbReference type="ARBA" id="ARBA00022737"/>
    </source>
</evidence>
<evidence type="ECO:0000313" key="3">
    <source>
        <dbReference type="EMBL" id="KAK2984014.1"/>
    </source>
</evidence>
<comment type="caution">
    <text evidence="3">The sequence shown here is derived from an EMBL/GenBank/DDBJ whole genome shotgun (WGS) entry which is preliminary data.</text>
</comment>
<dbReference type="InterPro" id="IPR011990">
    <property type="entry name" value="TPR-like_helical_dom_sf"/>
</dbReference>
<dbReference type="GO" id="GO:0003723">
    <property type="term" value="F:RNA binding"/>
    <property type="evidence" value="ECO:0007669"/>
    <property type="project" value="InterPro"/>
</dbReference>
<dbReference type="Proteomes" id="UP001187471">
    <property type="component" value="Unassembled WGS sequence"/>
</dbReference>
<dbReference type="InterPro" id="IPR046960">
    <property type="entry name" value="PPR_At4g14850-like_plant"/>
</dbReference>
<reference evidence="3" key="1">
    <citation type="submission" date="2022-12" db="EMBL/GenBank/DDBJ databases">
        <title>Draft genome assemblies for two species of Escallonia (Escalloniales).</title>
        <authorList>
            <person name="Chanderbali A."/>
            <person name="Dervinis C."/>
            <person name="Anghel I."/>
            <person name="Soltis D."/>
            <person name="Soltis P."/>
            <person name="Zapata F."/>
        </authorList>
    </citation>
    <scope>NUCLEOTIDE SEQUENCE</scope>
    <source>
        <strain evidence="3">UCBG92.1500</strain>
        <tissue evidence="3">Leaf</tissue>
    </source>
</reference>
<keyword evidence="1" id="KW-0677">Repeat</keyword>
<dbReference type="PROSITE" id="PS51375">
    <property type="entry name" value="PPR"/>
    <property type="match status" value="4"/>
</dbReference>
<dbReference type="GO" id="GO:0009451">
    <property type="term" value="P:RNA modification"/>
    <property type="evidence" value="ECO:0007669"/>
    <property type="project" value="InterPro"/>
</dbReference>
<dbReference type="InterPro" id="IPR046848">
    <property type="entry name" value="E_motif"/>
</dbReference>
<organism evidence="3 4">
    <name type="scientific">Escallonia rubra</name>
    <dbReference type="NCBI Taxonomy" id="112253"/>
    <lineage>
        <taxon>Eukaryota</taxon>
        <taxon>Viridiplantae</taxon>
        <taxon>Streptophyta</taxon>
        <taxon>Embryophyta</taxon>
        <taxon>Tracheophyta</taxon>
        <taxon>Spermatophyta</taxon>
        <taxon>Magnoliopsida</taxon>
        <taxon>eudicotyledons</taxon>
        <taxon>Gunneridae</taxon>
        <taxon>Pentapetalae</taxon>
        <taxon>asterids</taxon>
        <taxon>campanulids</taxon>
        <taxon>Escalloniales</taxon>
        <taxon>Escalloniaceae</taxon>
        <taxon>Escallonia</taxon>
    </lineage>
</organism>
<feature type="repeat" description="PPR" evidence="2">
    <location>
        <begin position="167"/>
        <end position="201"/>
    </location>
</feature>
<keyword evidence="4" id="KW-1185">Reference proteome</keyword>
<dbReference type="Pfam" id="PF13041">
    <property type="entry name" value="PPR_2"/>
    <property type="match status" value="2"/>
</dbReference>
<dbReference type="Pfam" id="PF20431">
    <property type="entry name" value="E_motif"/>
    <property type="match status" value="1"/>
</dbReference>
<gene>
    <name evidence="3" type="ORF">RJ640_024228</name>
</gene>
<protein>
    <recommendedName>
        <fullName evidence="5">Pentatricopeptide repeat-containing protein</fullName>
    </recommendedName>
</protein>
<sequence>MTAIFLQEWIVRKPSNTIWLHSRAFSCQIFKQPTKRRSFARGPRVLDIVAPKANVTDNRQGHLRLVQDFLQTHSQQFIKKPVCNDKANSSKSDHSVRLRTDPYVLSHALSLCGSAGHLKMGILIHCLAIRTGFMANVFIGSSLIALYGKCGEVDHAYKMFEEMPVRNVVSWTAIINGFALEYQVDVCLNLFRRMRNSALKPNDFTLASFLSVCSGSGALGEGRYAHCQTIRMGFESHVHVANALVSMYCKCGNVDNAWYIFENLRDKDVISWNSMIAGYAQHGLTLQAIDLFETMKRESVTPDAITFLGVLSSCRHAGLVEDGQFYFNSMAAYGVKPELDHYSCIVDLLGRAGLIDDALDFIKKMPIDPNAIIWGSLLSSCRRHGNVWVGIEAAENRLLLKPWCASTHLQLANLYASAGCWDQAAKARKSIKDMGLKTDPGCSWIEVRGGVYRFTAEDRSSANIDDILVMVDGLVDHMRGLGYIPGMHEEVNFDL</sequence>
<feature type="repeat" description="PPR" evidence="2">
    <location>
        <begin position="268"/>
        <end position="302"/>
    </location>
</feature>
<dbReference type="FunFam" id="1.25.40.10:FF:000196">
    <property type="entry name" value="Pentatricopeptide repeat-containing protein At4g14850"/>
    <property type="match status" value="1"/>
</dbReference>
<evidence type="ECO:0000256" key="2">
    <source>
        <dbReference type="PROSITE-ProRule" id="PRU00708"/>
    </source>
</evidence>
<evidence type="ECO:0008006" key="5">
    <source>
        <dbReference type="Google" id="ProtNLM"/>
    </source>
</evidence>
<dbReference type="PANTHER" id="PTHR47926">
    <property type="entry name" value="PENTATRICOPEPTIDE REPEAT-CONTAINING PROTEIN"/>
    <property type="match status" value="1"/>
</dbReference>
<feature type="repeat" description="PPR" evidence="2">
    <location>
        <begin position="237"/>
        <end position="267"/>
    </location>
</feature>
<dbReference type="EMBL" id="JAVXUO010001277">
    <property type="protein sequence ID" value="KAK2984014.1"/>
    <property type="molecule type" value="Genomic_DNA"/>
</dbReference>
<dbReference type="NCBIfam" id="TIGR00756">
    <property type="entry name" value="PPR"/>
    <property type="match status" value="4"/>
</dbReference>
<name>A0AA88UGI0_9ASTE</name>
<dbReference type="FunFam" id="1.25.40.10:FF:000378">
    <property type="entry name" value="Pentatricopeptide repeat-containing protein mitochondrial"/>
    <property type="match status" value="1"/>
</dbReference>
<feature type="repeat" description="PPR" evidence="2">
    <location>
        <begin position="303"/>
        <end position="337"/>
    </location>
</feature>